<feature type="region of interest" description="Disordered" evidence="1">
    <location>
        <begin position="1"/>
        <end position="27"/>
    </location>
</feature>
<organism evidence="2 3">
    <name type="scientific">Nocardia yunnanensis</name>
    <dbReference type="NCBI Taxonomy" id="2382165"/>
    <lineage>
        <taxon>Bacteria</taxon>
        <taxon>Bacillati</taxon>
        <taxon>Actinomycetota</taxon>
        <taxon>Actinomycetes</taxon>
        <taxon>Mycobacteriales</taxon>
        <taxon>Nocardiaceae</taxon>
        <taxon>Nocardia</taxon>
    </lineage>
</organism>
<feature type="compositionally biased region" description="Low complexity" evidence="1">
    <location>
        <begin position="1"/>
        <end position="10"/>
    </location>
</feature>
<dbReference type="RefSeq" id="WP_120743246.1">
    <property type="nucleotide sequence ID" value="NZ_CP032568.1"/>
</dbReference>
<feature type="compositionally biased region" description="Basic residues" evidence="1">
    <location>
        <begin position="11"/>
        <end position="20"/>
    </location>
</feature>
<proteinExistence type="predicted"/>
<evidence type="ECO:0000313" key="3">
    <source>
        <dbReference type="Proteomes" id="UP000267164"/>
    </source>
</evidence>
<name>A0A386ZLJ7_9NOCA</name>
<accession>A0A386ZLJ7</accession>
<gene>
    <name evidence="2" type="ORF">D7D52_34910</name>
</gene>
<evidence type="ECO:0000313" key="2">
    <source>
        <dbReference type="EMBL" id="AYF78163.1"/>
    </source>
</evidence>
<dbReference type="KEGG" id="nyu:D7D52_34910"/>
<protein>
    <submittedName>
        <fullName evidence="2">Uncharacterized protein</fullName>
    </submittedName>
</protein>
<keyword evidence="3" id="KW-1185">Reference proteome</keyword>
<dbReference type="OrthoDB" id="4560095at2"/>
<evidence type="ECO:0000256" key="1">
    <source>
        <dbReference type="SAM" id="MobiDB-lite"/>
    </source>
</evidence>
<dbReference type="EMBL" id="CP032568">
    <property type="protein sequence ID" value="AYF78163.1"/>
    <property type="molecule type" value="Genomic_DNA"/>
</dbReference>
<dbReference type="AlphaFoldDB" id="A0A386ZLJ7"/>
<sequence length="118" mass="13473">MPQDSRALTRAARRRAKHTGRSYQQAREDAQIIHKIMESDELSWEEAQEIYDDPRNQLLCGKCGWTVGMVCPECPGCGCYNGRCSGWRHHEYAMDDGEPEEICGECGATDDYQCNCYE</sequence>
<reference evidence="2 3" key="1">
    <citation type="submission" date="2018-09" db="EMBL/GenBank/DDBJ databases">
        <title>Nocardia yunnanensis sp. nov., an actinomycete isolated from a soil sample.</title>
        <authorList>
            <person name="Zhang J."/>
        </authorList>
    </citation>
    <scope>NUCLEOTIDE SEQUENCE [LARGE SCALE GENOMIC DNA]</scope>
    <source>
        <strain evidence="2 3">CFHS0054</strain>
    </source>
</reference>
<dbReference type="Proteomes" id="UP000267164">
    <property type="component" value="Chromosome"/>
</dbReference>